<dbReference type="InterPro" id="IPR040497">
    <property type="entry name" value="Glyco_transf_24"/>
</dbReference>
<evidence type="ECO:0000256" key="5">
    <source>
        <dbReference type="ARBA" id="ARBA00022676"/>
    </source>
</evidence>
<protein>
    <recommendedName>
        <fullName evidence="22">UDP-glucose:glycoprotein glucosyltransferase 1</fullName>
    </recommendedName>
</protein>
<evidence type="ECO:0000256" key="11">
    <source>
        <dbReference type="ARBA" id="ARBA00048456"/>
    </source>
</evidence>
<dbReference type="UniPathway" id="UPA00378"/>
<feature type="domain" description="UGGT thioredoxin-like" evidence="15">
    <location>
        <begin position="290"/>
        <end position="421"/>
    </location>
</feature>
<evidence type="ECO:0000259" key="14">
    <source>
        <dbReference type="Pfam" id="PF18400"/>
    </source>
</evidence>
<feature type="compositionally biased region" description="Low complexity" evidence="12">
    <location>
        <begin position="1525"/>
        <end position="1535"/>
    </location>
</feature>
<comment type="subcellular location">
    <subcellularLocation>
        <location evidence="2">Endoplasmic reticulum lumen</location>
    </subcellularLocation>
</comment>
<dbReference type="GO" id="GO:0005788">
    <property type="term" value="C:endoplasmic reticulum lumen"/>
    <property type="evidence" value="ECO:0007669"/>
    <property type="project" value="UniProtKB-SubCell"/>
</dbReference>
<keyword evidence="9" id="KW-0325">Glycoprotein</keyword>
<dbReference type="PANTHER" id="PTHR11226">
    <property type="entry name" value="UDP-GLUCOSE GLYCOPROTEIN:GLUCOSYLTRANSFERASE"/>
    <property type="match status" value="1"/>
</dbReference>
<dbReference type="EMBL" id="KB296008">
    <property type="protein sequence ID" value="ELU12397.1"/>
    <property type="molecule type" value="Genomic_DNA"/>
</dbReference>
<sequence>MMRFLASALWLCLCAFLPIVLSKYVSVNLDAKWKHTPLVLEASEFLAKESNDKFWHFANAISEMKDFQTGEAMKKSNDEHQYLASLKIASHLISPLQLNLLKFSLALRANSPTVEMFNELSKDKSPPAECEVFVEVNSIISCEIDALGAFIKAAAGQPKPMLIKSDHHYPGTQGRPVMVILYAQLATPAFHQWHEILRKRAEDGEINYIFRHYIKESASHQVRLSGYGVELAIKSTEYKAKDDSKVEGQAPDSEEDTEDVEGFMFGKLKKLHPELNEHLTEFQEHLRKTSGDIDELKVWQLQDLSFQAAQRVLMAPEEEALATLREISQNFPIAARSLAGKPITDELRKEVKKNQDKLQNSVGLMPGDNAMFINGLQADLEVYDVFTLLDHLKAEAKLMEGIHHLAKQYSVVDKDEMSGLLKLDINSADSTYAIDIRDDSVVYLNNIETDRKYASWPASVQELLRPTFPGMLRHIRKNLFHLTFFVNPADPSARDLLKMAEAFYVHNAPARIGLVLVVNSDPEVDPMTDAGVAMYRAFNYIKTQDSPAKALSFITDIYDKYKSSGLAAEHVVTELREQKPKADVKKVFGVQGAWDKGRKESVEFFKRTGLTSAPQVLINGVPMKASELTADEFEEAAVTAILKATPDLQKATHSGHLNDRTDTLDFLMTRGNVMPRLNARILNPTDHFLDFSEEIRSYILIFTNCRLILFTFDSAAATMLTDLEAFQELSPGKMASAVANGLKYLAKKDEDAVRPVTMWIIADLESPEGRSTVYDAIKQMKTTNNIRFSVVHNPSEMPSPNTLSISRAVQAAISHLPVSTAKSFITKLVKEDLVKELESGSKTLEDLAVGGMDFDDYAVSLEKLDDKIFHAHRLFCEKAVEMKPGQIAVIANGRVLGPLTADENFIQADFALLEKFTHQQSAGKIHDKIKKLQLDQQDASDLTMKADALLSSVPQKESRKEVKFKAEKHSVLKISALSDGPAYEVVVVMDPTTRAAQKYTPLIEVLQQVTNVDIKIFFNCREKLSEMPLKSFYRYVLEPEVLFSADKSLASGPGAFFKDMPSKPILTLGMDPPESWLVESVKTHYDLDNIHLEEVERGVDSNFELEYLLLEGHCYDSQTGQPPRGLQYTLGTKTHPDQVDTIVMANLGYFQLKAKPGAWFLKLRHGRSEEIYDIISHEYTDSHADSDEVIVVMDTFKSKIIRVKVSKKPGMEMEDLLSESGAQADQGLWDSISSSLTGGTKDESEDKDETLNIFSLASGHLYERFLRIMMTSVLKHTKSRVKFWFLKNYLSPSFKDFIPHMAKEYDFDYELVQYKWPRWLHQQKEKQRIIWGYKILFLDVLFPLNINKIIFVDADQIVRADLQELADFDLEGAPYGYTPFCDSRKEMDGFRFWKSGYWASHLAGRKYHISALYVVDLKKFRRIAAGDRLRGQYQGLSQDPNSLSNLDQDLPNNMIHQVAIKSLPQEWLFCETWCSDAELEKAKTIDLCNNPLTKEPKLSAAQRIVPEWTDYDQQIKSLWDTVYSSKKPAVSSGSSHTSGDTKDRDEL</sequence>
<feature type="domain" description="UGGT thioredoxin-like" evidence="14">
    <location>
        <begin position="36"/>
        <end position="220"/>
    </location>
</feature>
<comment type="cofactor">
    <cofactor evidence="1">
        <name>Ca(2+)</name>
        <dbReference type="ChEBI" id="CHEBI:29108"/>
    </cofactor>
</comment>
<dbReference type="Pfam" id="PF18400">
    <property type="entry name" value="Thioredoxin_12"/>
    <property type="match status" value="1"/>
</dbReference>
<reference evidence="20" key="3">
    <citation type="submission" date="2015-06" db="UniProtKB">
        <authorList>
            <consortium name="EnsemblMetazoa"/>
        </authorList>
    </citation>
    <scope>IDENTIFICATION</scope>
</reference>
<evidence type="ECO:0000259" key="16">
    <source>
        <dbReference type="Pfam" id="PF18402"/>
    </source>
</evidence>
<dbReference type="Proteomes" id="UP000014760">
    <property type="component" value="Unassembled WGS sequence"/>
</dbReference>
<comment type="similarity">
    <text evidence="4">Belongs to the glycosyltransferase 8 family.</text>
</comment>
<evidence type="ECO:0000256" key="3">
    <source>
        <dbReference type="ARBA" id="ARBA00004922"/>
    </source>
</evidence>
<dbReference type="InterPro" id="IPR009448">
    <property type="entry name" value="UDP-g_GGtrans"/>
</dbReference>
<dbReference type="GO" id="GO:0018279">
    <property type="term" value="P:protein N-linked glycosylation via asparagine"/>
    <property type="evidence" value="ECO:0007669"/>
    <property type="project" value="TreeGrafter"/>
</dbReference>
<dbReference type="EMBL" id="AMQN01005424">
    <property type="status" value="NOT_ANNOTATED_CDS"/>
    <property type="molecule type" value="Genomic_DNA"/>
</dbReference>
<dbReference type="PANTHER" id="PTHR11226:SF0">
    <property type="entry name" value="UDP-GLUCOSE:GLYCOPROTEIN GLUCOSYLTRANSFERASE"/>
    <property type="match status" value="1"/>
</dbReference>
<dbReference type="InterPro" id="IPR040693">
    <property type="entry name" value="UGGT_TRXL_1"/>
</dbReference>
<dbReference type="Pfam" id="PF18402">
    <property type="entry name" value="Thioredoxin_14"/>
    <property type="match status" value="1"/>
</dbReference>
<keyword evidence="6" id="KW-0808">Transferase</keyword>
<dbReference type="HOGENOM" id="CLU_002668_1_1_1"/>
<dbReference type="GO" id="GO:0036503">
    <property type="term" value="P:ERAD pathway"/>
    <property type="evidence" value="ECO:0007669"/>
    <property type="project" value="TreeGrafter"/>
</dbReference>
<evidence type="ECO:0000256" key="1">
    <source>
        <dbReference type="ARBA" id="ARBA00001913"/>
    </source>
</evidence>
<evidence type="ECO:0000256" key="9">
    <source>
        <dbReference type="ARBA" id="ARBA00023180"/>
    </source>
</evidence>
<dbReference type="InterPro" id="IPR040525">
    <property type="entry name" value="UGGT_TRXL_4"/>
</dbReference>
<name>R7V1K9_CAPTE</name>
<keyword evidence="7 13" id="KW-0732">Signal</keyword>
<keyword evidence="5" id="KW-0328">Glycosyltransferase</keyword>
<dbReference type="CDD" id="cd06432">
    <property type="entry name" value="GT8_HUGT1_C_like"/>
    <property type="match status" value="1"/>
</dbReference>
<evidence type="ECO:0000256" key="2">
    <source>
        <dbReference type="ARBA" id="ARBA00004319"/>
    </source>
</evidence>
<gene>
    <name evidence="19" type="ORF">CAPTEDRAFT_227323</name>
</gene>
<feature type="domain" description="UGGT thioredoxin-like" evidence="16">
    <location>
        <begin position="434"/>
        <end position="681"/>
    </location>
</feature>
<evidence type="ECO:0000256" key="8">
    <source>
        <dbReference type="ARBA" id="ARBA00022824"/>
    </source>
</evidence>
<proteinExistence type="inferred from homology"/>
<evidence type="ECO:0000256" key="6">
    <source>
        <dbReference type="ARBA" id="ARBA00022679"/>
    </source>
</evidence>
<dbReference type="FunFam" id="3.90.550.10:FF:000004">
    <property type="entry name" value="UDP-glucose glycoprotein glucosyltransferase 1"/>
    <property type="match status" value="1"/>
</dbReference>
<evidence type="ECO:0000256" key="10">
    <source>
        <dbReference type="ARBA" id="ARBA00045874"/>
    </source>
</evidence>
<dbReference type="GO" id="GO:0003980">
    <property type="term" value="F:UDP-glucose:glycoprotein glucosyltransferase activity"/>
    <property type="evidence" value="ECO:0007669"/>
    <property type="project" value="InterPro"/>
</dbReference>
<dbReference type="SUPFAM" id="SSF53448">
    <property type="entry name" value="Nucleotide-diphospho-sugar transferases"/>
    <property type="match status" value="1"/>
</dbReference>
<reference evidence="19 21" key="2">
    <citation type="journal article" date="2013" name="Nature">
        <title>Insights into bilaterian evolution from three spiralian genomes.</title>
        <authorList>
            <person name="Simakov O."/>
            <person name="Marletaz F."/>
            <person name="Cho S.J."/>
            <person name="Edsinger-Gonzales E."/>
            <person name="Havlak P."/>
            <person name="Hellsten U."/>
            <person name="Kuo D.H."/>
            <person name="Larsson T."/>
            <person name="Lv J."/>
            <person name="Arendt D."/>
            <person name="Savage R."/>
            <person name="Osoegawa K."/>
            <person name="de Jong P."/>
            <person name="Grimwood J."/>
            <person name="Chapman J.A."/>
            <person name="Shapiro H."/>
            <person name="Aerts A."/>
            <person name="Otillar R.P."/>
            <person name="Terry A.Y."/>
            <person name="Boore J.L."/>
            <person name="Grigoriev I.V."/>
            <person name="Lindberg D.R."/>
            <person name="Seaver E.C."/>
            <person name="Weisblat D.A."/>
            <person name="Putnam N.H."/>
            <person name="Rokhsar D.S."/>
        </authorList>
    </citation>
    <scope>NUCLEOTIDE SEQUENCE</scope>
    <source>
        <strain evidence="19 21">I ESC-2004</strain>
    </source>
</reference>
<dbReference type="EnsemblMetazoa" id="CapteT227323">
    <property type="protein sequence ID" value="CapteP227323"/>
    <property type="gene ID" value="CapteG227323"/>
</dbReference>
<dbReference type="FunCoup" id="R7V1K9">
    <property type="interactions" value="1528"/>
</dbReference>
<feature type="domain" description="UDP-glucose:glycoprotein glucosyltransferase thioredoxin-like" evidence="17">
    <location>
        <begin position="737"/>
        <end position="951"/>
    </location>
</feature>
<evidence type="ECO:0000259" key="18">
    <source>
        <dbReference type="Pfam" id="PF18404"/>
    </source>
</evidence>
<evidence type="ECO:0000256" key="4">
    <source>
        <dbReference type="ARBA" id="ARBA00006351"/>
    </source>
</evidence>
<dbReference type="InterPro" id="IPR040694">
    <property type="entry name" value="UGGT_TRXL_2"/>
</dbReference>
<feature type="region of interest" description="Disordered" evidence="12">
    <location>
        <begin position="1525"/>
        <end position="1547"/>
    </location>
</feature>
<dbReference type="Pfam" id="PF06427">
    <property type="entry name" value="UDP-g_GGTase"/>
    <property type="match status" value="1"/>
</dbReference>
<dbReference type="Pfam" id="PF18403">
    <property type="entry name" value="Thioredoxin_15"/>
    <property type="match status" value="1"/>
</dbReference>
<evidence type="ECO:0008006" key="22">
    <source>
        <dbReference type="Google" id="ProtNLM"/>
    </source>
</evidence>
<comment type="function">
    <text evidence="10">Recognizes glycoproteins with minor folding defects. Reglucosylates single N-glycans near the misfolded part of the protein, thus providing quality control for protein folding in the endoplasmic reticulum. Reglucosylated proteins are recognized by calreticulin for recycling to the endoplasmic reticulum and refolding or degradation.</text>
</comment>
<keyword evidence="8" id="KW-0256">Endoplasmic reticulum</keyword>
<evidence type="ECO:0000313" key="20">
    <source>
        <dbReference type="EnsemblMetazoa" id="CapteP227323"/>
    </source>
</evidence>
<keyword evidence="21" id="KW-1185">Reference proteome</keyword>
<dbReference type="GO" id="GO:0051082">
    <property type="term" value="F:unfolded protein binding"/>
    <property type="evidence" value="ECO:0007669"/>
    <property type="project" value="TreeGrafter"/>
</dbReference>
<dbReference type="STRING" id="283909.R7V1K9"/>
<organism evidence="19">
    <name type="scientific">Capitella teleta</name>
    <name type="common">Polychaete worm</name>
    <dbReference type="NCBI Taxonomy" id="283909"/>
    <lineage>
        <taxon>Eukaryota</taxon>
        <taxon>Metazoa</taxon>
        <taxon>Spiralia</taxon>
        <taxon>Lophotrochozoa</taxon>
        <taxon>Annelida</taxon>
        <taxon>Polychaeta</taxon>
        <taxon>Sedentaria</taxon>
        <taxon>Scolecida</taxon>
        <taxon>Capitellidae</taxon>
        <taxon>Capitella</taxon>
    </lineage>
</organism>
<dbReference type="InterPro" id="IPR040692">
    <property type="entry name" value="UGGT_TRXL_3"/>
</dbReference>
<feature type="signal peptide" evidence="13">
    <location>
        <begin position="1"/>
        <end position="22"/>
    </location>
</feature>
<accession>R7V1K9</accession>
<evidence type="ECO:0000313" key="21">
    <source>
        <dbReference type="Proteomes" id="UP000014760"/>
    </source>
</evidence>
<feature type="chain" id="PRO_5008788565" description="UDP-glucose:glycoprotein glucosyltransferase 1" evidence="13">
    <location>
        <begin position="23"/>
        <end position="1547"/>
    </location>
</feature>
<dbReference type="OMA" id="RQTKTRF"/>
<dbReference type="InterPro" id="IPR029044">
    <property type="entry name" value="Nucleotide-diphossugar_trans"/>
</dbReference>
<dbReference type="Pfam" id="PF18404">
    <property type="entry name" value="Glyco_transf_24"/>
    <property type="match status" value="1"/>
</dbReference>
<dbReference type="OrthoDB" id="27683at2759"/>
<evidence type="ECO:0000256" key="7">
    <source>
        <dbReference type="ARBA" id="ARBA00022729"/>
    </source>
</evidence>
<dbReference type="Gene3D" id="3.90.550.10">
    <property type="entry name" value="Spore Coat Polysaccharide Biosynthesis Protein SpsA, Chain A"/>
    <property type="match status" value="1"/>
</dbReference>
<evidence type="ECO:0000259" key="15">
    <source>
        <dbReference type="Pfam" id="PF18401"/>
    </source>
</evidence>
<comment type="catalytic activity">
    <reaction evidence="11">
        <text>N(4)-(alpha-D-Man-(1-&gt;2)-alpha-D-Man-(1-&gt;2)-alpha-D-Man-(1-&gt;3)-[alpha-D-Man-(1-&gt;2)-alpha-D-Man-(1-&gt;3)-[alpha-D-Man-(1-&gt;2)-alpha-D-Man-(1-&gt;6)]-alpha-D-Man-(1-&gt;6)]-beta-D-Man-(1-&gt;4)-beta-D-GlcNAc-(1-&gt;4)-beta-D-GlcNAc)-L-asparaginyl-[protein] (N-glucan mannose isomer 9A1,2,3B1,2,3) + UDP-alpha-D-glucose = N(4)-(alpha-D-Glc-(1-&gt;3)-alpha-D-Man-(1-&gt;2)-alpha-D-Man-(1-&gt;2)-alpha-D-Man-(1-&gt;3)-[alpha-D-Man-(1-&gt;2)-alpha-D-Man-(1-&gt;3)-[alpha-D-Man-(1-&gt;2)-alpha-D-Man-(1-&gt;6)]-alpha-D-Man-(1-&gt;6)]-beta-D-Man-(1-&gt;4)-beta-D-GlcNAc-(1-&gt;4)-beta-D-GlcNAc)-L-asparaginyl-[protein] + UDP + H(+)</text>
        <dbReference type="Rhea" id="RHEA:61304"/>
        <dbReference type="Rhea" id="RHEA-COMP:14356"/>
        <dbReference type="Rhea" id="RHEA-COMP:14357"/>
        <dbReference type="ChEBI" id="CHEBI:15378"/>
        <dbReference type="ChEBI" id="CHEBI:58223"/>
        <dbReference type="ChEBI" id="CHEBI:58885"/>
        <dbReference type="ChEBI" id="CHEBI:59080"/>
        <dbReference type="ChEBI" id="CHEBI:139493"/>
    </reaction>
</comment>
<comment type="pathway">
    <text evidence="3">Protein modification; protein glycosylation.</text>
</comment>
<evidence type="ECO:0000313" key="19">
    <source>
        <dbReference type="EMBL" id="ELU12397.1"/>
    </source>
</evidence>
<evidence type="ECO:0000256" key="13">
    <source>
        <dbReference type="SAM" id="SignalP"/>
    </source>
</evidence>
<evidence type="ECO:0000259" key="17">
    <source>
        <dbReference type="Pfam" id="PF18403"/>
    </source>
</evidence>
<evidence type="ECO:0000256" key="12">
    <source>
        <dbReference type="SAM" id="MobiDB-lite"/>
    </source>
</evidence>
<feature type="domain" description="Glucosyltransferase 24 catalytic" evidence="18">
    <location>
        <begin position="1251"/>
        <end position="1518"/>
    </location>
</feature>
<dbReference type="Pfam" id="PF18401">
    <property type="entry name" value="Thioredoxin_13"/>
    <property type="match status" value="1"/>
</dbReference>
<reference evidence="21" key="1">
    <citation type="submission" date="2012-12" db="EMBL/GenBank/DDBJ databases">
        <authorList>
            <person name="Hellsten U."/>
            <person name="Grimwood J."/>
            <person name="Chapman J.A."/>
            <person name="Shapiro H."/>
            <person name="Aerts A."/>
            <person name="Otillar R.P."/>
            <person name="Terry A.Y."/>
            <person name="Boore J.L."/>
            <person name="Simakov O."/>
            <person name="Marletaz F."/>
            <person name="Cho S.-J."/>
            <person name="Edsinger-Gonzales E."/>
            <person name="Havlak P."/>
            <person name="Kuo D.-H."/>
            <person name="Larsson T."/>
            <person name="Lv J."/>
            <person name="Arendt D."/>
            <person name="Savage R."/>
            <person name="Osoegawa K."/>
            <person name="de Jong P."/>
            <person name="Lindberg D.R."/>
            <person name="Seaver E.C."/>
            <person name="Weisblat D.A."/>
            <person name="Putnam N.H."/>
            <person name="Grigoriev I.V."/>
            <person name="Rokhsar D.S."/>
        </authorList>
    </citation>
    <scope>NUCLEOTIDE SEQUENCE</scope>
    <source>
        <strain evidence="21">I ESC-2004</strain>
    </source>
</reference>